<protein>
    <submittedName>
        <fullName evidence="2">Uncharacterized protein</fullName>
    </submittedName>
</protein>
<sequence>MQWLLIGSGGILVAVAIVVLAGRARDTTRARRMEAALIESASRPDNGAVDAASRTELPAPVARYFRNVLMDQRRAIKTARIRQAGVLRTSTTAGRWLPFTATQLVVPPAVGFLWDARVEMPLATHLRVLDSYIDGRGAGRVSLLSAVSVASAADTPALNSGALHRYLAEAVWCPTALLPRSGVMWSPIDDHTAMATMTDRGTTVSLQFRFNDAGEVVGIYSPGRFGRFDGEYRRVPWEGHFRDYQVQGGMRVPGYGEVGWHDGGTLQLIWKGRITEVQYELEP</sequence>
<keyword evidence="1" id="KW-0472">Membrane</keyword>
<dbReference type="Proteomes" id="UP000235346">
    <property type="component" value="Unassembled WGS sequence"/>
</dbReference>
<evidence type="ECO:0000256" key="1">
    <source>
        <dbReference type="SAM" id="Phobius"/>
    </source>
</evidence>
<proteinExistence type="predicted"/>
<dbReference type="EMBL" id="PNRE01000010">
    <property type="protein sequence ID" value="PMR71650.1"/>
    <property type="molecule type" value="Genomic_DNA"/>
</dbReference>
<accession>A0A2N7TTZ8</accession>
<keyword evidence="3" id="KW-1185">Reference proteome</keyword>
<dbReference type="InterPro" id="IPR054213">
    <property type="entry name" value="DUF6920"/>
</dbReference>
<evidence type="ECO:0000313" key="2">
    <source>
        <dbReference type="EMBL" id="PMR71650.1"/>
    </source>
</evidence>
<gene>
    <name evidence="2" type="ORF">C1H66_01690</name>
</gene>
<reference evidence="2 3" key="1">
    <citation type="submission" date="2018-01" db="EMBL/GenBank/DDBJ databases">
        <title>Halomonas endophytica sp. nov., isolated from storage liquid in the stems of Populus euphratica.</title>
        <authorList>
            <person name="Chen C."/>
        </authorList>
    </citation>
    <scope>NUCLEOTIDE SEQUENCE [LARGE SCALE GENOMIC DNA]</scope>
    <source>
        <strain evidence="2 3">DSM 26881</strain>
    </source>
</reference>
<keyword evidence="1" id="KW-0812">Transmembrane</keyword>
<feature type="transmembrane region" description="Helical" evidence="1">
    <location>
        <begin position="6"/>
        <end position="24"/>
    </location>
</feature>
<name>A0A2N7TTZ8_9GAMM</name>
<keyword evidence="1" id="KW-1133">Transmembrane helix</keyword>
<organism evidence="2 3">
    <name type="scientific">Halomonas heilongjiangensis</name>
    <dbReference type="NCBI Taxonomy" id="1387883"/>
    <lineage>
        <taxon>Bacteria</taxon>
        <taxon>Pseudomonadati</taxon>
        <taxon>Pseudomonadota</taxon>
        <taxon>Gammaproteobacteria</taxon>
        <taxon>Oceanospirillales</taxon>
        <taxon>Halomonadaceae</taxon>
        <taxon>Halomonas</taxon>
    </lineage>
</organism>
<dbReference type="RefSeq" id="WP_102626189.1">
    <property type="nucleotide sequence ID" value="NZ_PDOH01000055.1"/>
</dbReference>
<comment type="caution">
    <text evidence="2">The sequence shown here is derived from an EMBL/GenBank/DDBJ whole genome shotgun (WGS) entry which is preliminary data.</text>
</comment>
<dbReference type="AlphaFoldDB" id="A0A2N7TTZ8"/>
<dbReference type="Pfam" id="PF21900">
    <property type="entry name" value="DUF6920"/>
    <property type="match status" value="1"/>
</dbReference>
<evidence type="ECO:0000313" key="3">
    <source>
        <dbReference type="Proteomes" id="UP000235346"/>
    </source>
</evidence>